<proteinExistence type="predicted"/>
<dbReference type="InParanoid" id="K7KQX1"/>
<reference evidence="1" key="3">
    <citation type="submission" date="2018-07" db="EMBL/GenBank/DDBJ databases">
        <title>WGS assembly of Glycine max.</title>
        <authorList>
            <person name="Schmutz J."/>
            <person name="Cannon S."/>
            <person name="Schlueter J."/>
            <person name="Ma J."/>
            <person name="Mitros T."/>
            <person name="Nelson W."/>
            <person name="Hyten D."/>
            <person name="Song Q."/>
            <person name="Thelen J."/>
            <person name="Cheng J."/>
            <person name="Xu D."/>
            <person name="Hellsten U."/>
            <person name="May G."/>
            <person name="Yu Y."/>
            <person name="Sakurai T."/>
            <person name="Umezawa T."/>
            <person name="Bhattacharyya M."/>
            <person name="Sandhu D."/>
            <person name="Valliyodan B."/>
            <person name="Lindquist E."/>
            <person name="Peto M."/>
            <person name="Grant D."/>
            <person name="Shu S."/>
            <person name="Goodstein D."/>
            <person name="Barry K."/>
            <person name="Futrell-Griggs M."/>
            <person name="Abernathy B."/>
            <person name="Du J."/>
            <person name="Tian Z."/>
            <person name="Zhu L."/>
            <person name="Gill N."/>
            <person name="Joshi T."/>
            <person name="Libault M."/>
            <person name="Sethuraman A."/>
            <person name="Zhang X."/>
            <person name="Shinozaki K."/>
            <person name="Nguyen H."/>
            <person name="Wing R."/>
            <person name="Cregan P."/>
            <person name="Specht J."/>
            <person name="Grimwood J."/>
            <person name="Rokhsar D."/>
            <person name="Stacey G."/>
            <person name="Shoemaker R."/>
            <person name="Jackson S."/>
        </authorList>
    </citation>
    <scope>NUCLEOTIDE SEQUENCE</scope>
    <source>
        <tissue evidence="1">Callus</tissue>
    </source>
</reference>
<name>K7KQX1_SOYBN</name>
<reference evidence="2" key="2">
    <citation type="submission" date="2018-02" db="UniProtKB">
        <authorList>
            <consortium name="EnsemblPlants"/>
        </authorList>
    </citation>
    <scope>IDENTIFICATION</scope>
    <source>
        <strain evidence="2">Williams 82</strain>
    </source>
</reference>
<dbReference type="EnsemblPlants" id="KRH59314">
    <property type="protein sequence ID" value="KRH59314"/>
    <property type="gene ID" value="GLYMA_05G177300"/>
</dbReference>
<sequence>MIKEAGENNPTFIRSVCGFSVTRRTQLLWTKICSSKTQAIYFIMHSLLFLALVNLPDSNPKKGRIKKMENVTVVGLDG</sequence>
<dbReference type="Gramene" id="KRH59314">
    <property type="protein sequence ID" value="KRH59314"/>
    <property type="gene ID" value="GLYMA_05G177300"/>
</dbReference>
<dbReference type="PaxDb" id="3847-GLYMA05G31100.1"/>
<gene>
    <name evidence="1" type="ORF">GLYMA_05G177300</name>
</gene>
<evidence type="ECO:0000313" key="3">
    <source>
        <dbReference type="Proteomes" id="UP000008827"/>
    </source>
</evidence>
<keyword evidence="3" id="KW-1185">Reference proteome</keyword>
<organism evidence="1">
    <name type="scientific">Glycine max</name>
    <name type="common">Soybean</name>
    <name type="synonym">Glycine hispida</name>
    <dbReference type="NCBI Taxonomy" id="3847"/>
    <lineage>
        <taxon>Eukaryota</taxon>
        <taxon>Viridiplantae</taxon>
        <taxon>Streptophyta</taxon>
        <taxon>Embryophyta</taxon>
        <taxon>Tracheophyta</taxon>
        <taxon>Spermatophyta</taxon>
        <taxon>Magnoliopsida</taxon>
        <taxon>eudicotyledons</taxon>
        <taxon>Gunneridae</taxon>
        <taxon>Pentapetalae</taxon>
        <taxon>rosids</taxon>
        <taxon>fabids</taxon>
        <taxon>Fabales</taxon>
        <taxon>Fabaceae</taxon>
        <taxon>Papilionoideae</taxon>
        <taxon>50 kb inversion clade</taxon>
        <taxon>NPAAA clade</taxon>
        <taxon>indigoferoid/millettioid clade</taxon>
        <taxon>Phaseoleae</taxon>
        <taxon>Glycine</taxon>
        <taxon>Glycine subgen. Soja</taxon>
    </lineage>
</organism>
<dbReference type="HOGENOM" id="CLU_2626885_0_0_1"/>
<protein>
    <submittedName>
        <fullName evidence="1 2">Uncharacterized protein</fullName>
    </submittedName>
</protein>
<evidence type="ECO:0000313" key="2">
    <source>
        <dbReference type="EnsemblPlants" id="KRH59314"/>
    </source>
</evidence>
<reference evidence="1 2" key="1">
    <citation type="journal article" date="2010" name="Nature">
        <title>Genome sequence of the palaeopolyploid soybean.</title>
        <authorList>
            <person name="Schmutz J."/>
            <person name="Cannon S.B."/>
            <person name="Schlueter J."/>
            <person name="Ma J."/>
            <person name="Mitros T."/>
            <person name="Nelson W."/>
            <person name="Hyten D.L."/>
            <person name="Song Q."/>
            <person name="Thelen J.J."/>
            <person name="Cheng J."/>
            <person name="Xu D."/>
            <person name="Hellsten U."/>
            <person name="May G.D."/>
            <person name="Yu Y."/>
            <person name="Sakurai T."/>
            <person name="Umezawa T."/>
            <person name="Bhattacharyya M.K."/>
            <person name="Sandhu D."/>
            <person name="Valliyodan B."/>
            <person name="Lindquist E."/>
            <person name="Peto M."/>
            <person name="Grant D."/>
            <person name="Shu S."/>
            <person name="Goodstein D."/>
            <person name="Barry K."/>
            <person name="Futrell-Griggs M."/>
            <person name="Abernathy B."/>
            <person name="Du J."/>
            <person name="Tian Z."/>
            <person name="Zhu L."/>
            <person name="Gill N."/>
            <person name="Joshi T."/>
            <person name="Libault M."/>
            <person name="Sethuraman A."/>
            <person name="Zhang X.-C."/>
            <person name="Shinozaki K."/>
            <person name="Nguyen H.T."/>
            <person name="Wing R.A."/>
            <person name="Cregan P."/>
            <person name="Specht J."/>
            <person name="Grimwood J."/>
            <person name="Rokhsar D."/>
            <person name="Stacey G."/>
            <person name="Shoemaker R.C."/>
            <person name="Jackson S.A."/>
        </authorList>
    </citation>
    <scope>NUCLEOTIDE SEQUENCE [LARGE SCALE GENOMIC DNA]</scope>
    <source>
        <strain evidence="2">cv. Williams 82</strain>
        <tissue evidence="1">Callus</tissue>
    </source>
</reference>
<evidence type="ECO:0000313" key="1">
    <source>
        <dbReference type="EMBL" id="KRH59314.1"/>
    </source>
</evidence>
<dbReference type="EMBL" id="CM000838">
    <property type="protein sequence ID" value="KRH59314.1"/>
    <property type="molecule type" value="Genomic_DNA"/>
</dbReference>
<accession>K7KQX1</accession>
<dbReference type="AlphaFoldDB" id="K7KQX1"/>
<dbReference type="Proteomes" id="UP000008827">
    <property type="component" value="Chromosome 5"/>
</dbReference>